<keyword evidence="3" id="KW-0560">Oxidoreductase</keyword>
<keyword evidence="1" id="KW-0285">Flavoprotein</keyword>
<gene>
    <name evidence="4" type="ORF">F0Q34_19640</name>
</gene>
<name>A0A5B2TBR3_9PROT</name>
<dbReference type="Pfam" id="PF03060">
    <property type="entry name" value="NMO"/>
    <property type="match status" value="1"/>
</dbReference>
<dbReference type="CDD" id="cd04730">
    <property type="entry name" value="NPD_like"/>
    <property type="match status" value="1"/>
</dbReference>
<accession>A0A5B2TBR3</accession>
<keyword evidence="2" id="KW-0288">FMN</keyword>
<dbReference type="PANTHER" id="PTHR32332">
    <property type="entry name" value="2-NITROPROPANE DIOXYGENASE"/>
    <property type="match status" value="1"/>
</dbReference>
<proteinExistence type="predicted"/>
<dbReference type="Proteomes" id="UP000322110">
    <property type="component" value="Unassembled WGS sequence"/>
</dbReference>
<dbReference type="PANTHER" id="PTHR32332:SF20">
    <property type="entry name" value="2-NITROPROPANE DIOXYGENASE-LIKE PROTEIN"/>
    <property type="match status" value="1"/>
</dbReference>
<protein>
    <submittedName>
        <fullName evidence="4">2-nitropropane dioxygenase</fullName>
    </submittedName>
</protein>
<dbReference type="EMBL" id="VUKA01000023">
    <property type="protein sequence ID" value="KAA2211513.1"/>
    <property type="molecule type" value="Genomic_DNA"/>
</dbReference>
<dbReference type="AlphaFoldDB" id="A0A5B2TBR3"/>
<evidence type="ECO:0000313" key="4">
    <source>
        <dbReference type="EMBL" id="KAA2211513.1"/>
    </source>
</evidence>
<dbReference type="InterPro" id="IPR004136">
    <property type="entry name" value="NMO"/>
</dbReference>
<comment type="caution">
    <text evidence="4">The sequence shown here is derived from an EMBL/GenBank/DDBJ whole genome shotgun (WGS) entry which is preliminary data.</text>
</comment>
<dbReference type="GO" id="GO:0051213">
    <property type="term" value="F:dioxygenase activity"/>
    <property type="evidence" value="ECO:0007669"/>
    <property type="project" value="UniProtKB-KW"/>
</dbReference>
<evidence type="ECO:0000256" key="1">
    <source>
        <dbReference type="ARBA" id="ARBA00022630"/>
    </source>
</evidence>
<reference evidence="4 5" key="1">
    <citation type="journal article" date="2015" name="Int. J. Syst. Evol. Microbiol.">
        <title>Roseomonas oryzae sp. nov., isolated from paddy rhizosphere soil.</title>
        <authorList>
            <person name="Ramaprasad E.V."/>
            <person name="Sasikala Ch."/>
            <person name="Ramana Ch.V."/>
        </authorList>
    </citation>
    <scope>NUCLEOTIDE SEQUENCE [LARGE SCALE GENOMIC DNA]</scope>
    <source>
        <strain evidence="4 5">KCTC 42542</strain>
    </source>
</reference>
<keyword evidence="4" id="KW-0223">Dioxygenase</keyword>
<evidence type="ECO:0000256" key="2">
    <source>
        <dbReference type="ARBA" id="ARBA00022643"/>
    </source>
</evidence>
<sequence length="349" mass="36570">MDFPAGRPLVSSPAAVLDAMMARGAAFLGTRYAILGGAMSWVSERHLVSALSNAGAFGVIACGAMMPDRLAEEIAATQALTDKPFGVNLITMHPNLMELVQVCLDAGVGHIVFAGGIPPGPALKAAKEGGAKVICFAPAFALAKKLVRSGADALVIEGSEAGGHIGPVSLTVLAQEILPGIRDVPVFVAGGIGRGEAILSYLEMGAAGVQLGTRFVCATECVAHPNFKRAFIRGAARDALPTVQLDPDFPVIPVRALQNEGTKRFMEHQAEMVRRFKAGELSKEAAQLDIEHFWAGALRRAVVDGDVENGSVMAGQSVGMVTQEQPVAEILSQLMDQAAAALRQRSERI</sequence>
<dbReference type="GO" id="GO:0018580">
    <property type="term" value="F:nitronate monooxygenase activity"/>
    <property type="evidence" value="ECO:0007669"/>
    <property type="project" value="InterPro"/>
</dbReference>
<dbReference type="OrthoDB" id="7165168at2"/>
<dbReference type="RefSeq" id="WP_149814027.1">
    <property type="nucleotide sequence ID" value="NZ_VUKA01000023.1"/>
</dbReference>
<keyword evidence="5" id="KW-1185">Reference proteome</keyword>
<dbReference type="InterPro" id="IPR013785">
    <property type="entry name" value="Aldolase_TIM"/>
</dbReference>
<evidence type="ECO:0000256" key="3">
    <source>
        <dbReference type="ARBA" id="ARBA00023002"/>
    </source>
</evidence>
<dbReference type="SUPFAM" id="SSF51412">
    <property type="entry name" value="Inosine monophosphate dehydrogenase (IMPDH)"/>
    <property type="match status" value="1"/>
</dbReference>
<organism evidence="4 5">
    <name type="scientific">Teichococcus oryzae</name>
    <dbReference type="NCBI Taxonomy" id="1608942"/>
    <lineage>
        <taxon>Bacteria</taxon>
        <taxon>Pseudomonadati</taxon>
        <taxon>Pseudomonadota</taxon>
        <taxon>Alphaproteobacteria</taxon>
        <taxon>Acetobacterales</taxon>
        <taxon>Roseomonadaceae</taxon>
        <taxon>Roseomonas</taxon>
    </lineage>
</organism>
<dbReference type="Gene3D" id="3.20.20.70">
    <property type="entry name" value="Aldolase class I"/>
    <property type="match status" value="1"/>
</dbReference>
<evidence type="ECO:0000313" key="5">
    <source>
        <dbReference type="Proteomes" id="UP000322110"/>
    </source>
</evidence>